<dbReference type="Proteomes" id="UP000294562">
    <property type="component" value="Unassembled WGS sequence"/>
</dbReference>
<dbReference type="RefSeq" id="WP_133342496.1">
    <property type="nucleotide sequence ID" value="NZ_SMZO01000015.1"/>
</dbReference>
<reference evidence="2 3" key="1">
    <citation type="submission" date="2019-03" db="EMBL/GenBank/DDBJ databases">
        <title>Rhodobacteraceae bacterium SM1902, a new member of the family Rhodobacteraceae isolated from Yantai.</title>
        <authorList>
            <person name="Sun Y."/>
        </authorList>
    </citation>
    <scope>NUCLEOTIDE SEQUENCE [LARGE SCALE GENOMIC DNA]</scope>
    <source>
        <strain evidence="2 3">SM1902</strain>
    </source>
</reference>
<feature type="transmembrane region" description="Helical" evidence="1">
    <location>
        <begin position="329"/>
        <end position="349"/>
    </location>
</feature>
<comment type="caution">
    <text evidence="2">The sequence shown here is derived from an EMBL/GenBank/DDBJ whole genome shotgun (WGS) entry which is preliminary data.</text>
</comment>
<keyword evidence="1" id="KW-0812">Transmembrane</keyword>
<keyword evidence="3" id="KW-1185">Reference proteome</keyword>
<proteinExistence type="predicted"/>
<gene>
    <name evidence="2" type="ORF">E2L05_08495</name>
</gene>
<keyword evidence="1" id="KW-1133">Transmembrane helix</keyword>
<organism evidence="2 3">
    <name type="scientific">Meridianimarinicoccus aquatilis</name>
    <dbReference type="NCBI Taxonomy" id="2552766"/>
    <lineage>
        <taxon>Bacteria</taxon>
        <taxon>Pseudomonadati</taxon>
        <taxon>Pseudomonadota</taxon>
        <taxon>Alphaproteobacteria</taxon>
        <taxon>Rhodobacterales</taxon>
        <taxon>Paracoccaceae</taxon>
        <taxon>Meridianimarinicoccus</taxon>
    </lineage>
</organism>
<dbReference type="EMBL" id="SMZO01000015">
    <property type="protein sequence ID" value="TDL88991.1"/>
    <property type="molecule type" value="Genomic_DNA"/>
</dbReference>
<keyword evidence="1" id="KW-0472">Membrane</keyword>
<evidence type="ECO:0000256" key="1">
    <source>
        <dbReference type="SAM" id="Phobius"/>
    </source>
</evidence>
<evidence type="ECO:0000313" key="3">
    <source>
        <dbReference type="Proteomes" id="UP000294562"/>
    </source>
</evidence>
<dbReference type="AlphaFoldDB" id="A0A4R6AWA9"/>
<evidence type="ECO:0000313" key="2">
    <source>
        <dbReference type="EMBL" id="TDL88991.1"/>
    </source>
</evidence>
<protein>
    <submittedName>
        <fullName evidence="2">Uncharacterized protein</fullName>
    </submittedName>
</protein>
<name>A0A4R6AWA9_9RHOB</name>
<accession>A0A4R6AWA9</accession>
<sequence>MASNNKTEDRNSLTVNQSADKRLPDIRGEARYAIKGKWRGRKLVLRNTGSSDIVAKVQFRNIFGQCAWSKTSIYLFTSLLLANSAHAATMLSAQVNRLFTETCSSDTSDCGDGISVEADLFAGDFSLGVVGLSKASAKANEETGELKIYGEITTTNTSTRGEQARADASISGSFTTTGAGTLTAYLFTEGSYYAYDVDDYGNDQAVLDVSSILTVQTAGTGLDFNTEQYIVEDNWENVQDHGTGERVEMSGTIGDWLVVSRQVSVGQRVTIRASVGAGLASGYGFFDFGNTSKLFVTTSEGLSIFAADSNPGFLSNPALSMSDLPGATVVPLPAGIVLGLSSLALLGALKARRKI</sequence>